<dbReference type="PANTHER" id="PTHR34394">
    <property type="entry name" value="SIMILAR TO RIKEN CDNA 2310022B05"/>
    <property type="match status" value="1"/>
</dbReference>
<dbReference type="InterPro" id="IPR031600">
    <property type="entry name" value="DUF4706"/>
</dbReference>
<sequence>MSYIKNSLIKMAAFQFTSINLQMAQDYFSNLNPLAQRVASDINITKSSYGMLWYTLKENQQNEIINQTLINPEISLKYLENLSLSASSLSSSPSSSSSSSASLSTTSAEHILPSSSKDRGQNYSPNVNNSNTSHSLTENFVQTQNLLSKTFVARPMHTVHSHQIGKLKPPSSPPPPPPTTSKKLKRIENTEKQKNDLRSLQTVRNGPANGRNEKRDYIYDGINLHTYIAQKVALKIIYDDVLRAYPDEHSQPFSYRTKSQIDLQQQYYEADLNDINLNTNFDYKCLTSNESCNINLVKNVDLTKNYDCLQKELKSTLSNHLKPSRKNKRLLPISQEVSNILPAKANQVLSSPLLNKSKIESSRCLKENVVKHTSEGSFLLDFKPKQSNLNYAVYTDVYIEKGESATLMYNCSNSGILTESSNSLTTTSDDDEQSNHEYINENDDEKTLCRLLENDLNLRRGFDFLNNW</sequence>
<dbReference type="GeneID" id="105221854"/>
<dbReference type="KEGG" id="bdr:105221854"/>
<dbReference type="EMBL" id="GAKP01018678">
    <property type="protein sequence ID" value="JAC40274.1"/>
    <property type="molecule type" value="Transcribed_RNA"/>
</dbReference>
<organism evidence="3">
    <name type="scientific">Bactrocera dorsalis</name>
    <name type="common">Oriental fruit fly</name>
    <name type="synonym">Dacus dorsalis</name>
    <dbReference type="NCBI Taxonomy" id="27457"/>
    <lineage>
        <taxon>Eukaryota</taxon>
        <taxon>Metazoa</taxon>
        <taxon>Ecdysozoa</taxon>
        <taxon>Arthropoda</taxon>
        <taxon>Hexapoda</taxon>
        <taxon>Insecta</taxon>
        <taxon>Pterygota</taxon>
        <taxon>Neoptera</taxon>
        <taxon>Endopterygota</taxon>
        <taxon>Diptera</taxon>
        <taxon>Brachycera</taxon>
        <taxon>Muscomorpha</taxon>
        <taxon>Tephritoidea</taxon>
        <taxon>Tephritidae</taxon>
        <taxon>Bactrocera</taxon>
        <taxon>Bactrocera</taxon>
    </lineage>
</organism>
<dbReference type="RefSeq" id="XP_049316542.1">
    <property type="nucleotide sequence ID" value="XM_049460585.1"/>
</dbReference>
<accession>A0A034VCR6</accession>
<keyword evidence="4" id="KW-1185">Reference proteome</keyword>
<evidence type="ECO:0000313" key="3">
    <source>
        <dbReference type="EMBL" id="JAC40274.1"/>
    </source>
</evidence>
<protein>
    <submittedName>
        <fullName evidence="5">Uncharacterized protein LOC105221854</fullName>
    </submittedName>
</protein>
<reference evidence="5" key="2">
    <citation type="submission" date="2025-05" db="UniProtKB">
        <authorList>
            <consortium name="RefSeq"/>
        </authorList>
    </citation>
    <scope>IDENTIFICATION</scope>
    <source>
        <tissue evidence="5">Adult</tissue>
    </source>
</reference>
<dbReference type="OrthoDB" id="5984457at2759"/>
<evidence type="ECO:0000313" key="5">
    <source>
        <dbReference type="RefSeq" id="XP_049316542.1"/>
    </source>
</evidence>
<evidence type="ECO:0000313" key="4">
    <source>
        <dbReference type="Proteomes" id="UP001652620"/>
    </source>
</evidence>
<feature type="region of interest" description="Disordered" evidence="1">
    <location>
        <begin position="89"/>
        <end position="134"/>
    </location>
</feature>
<reference evidence="3" key="1">
    <citation type="journal article" date="2014" name="BMC Genomics">
        <title>Characterizing the developmental transcriptome of the oriental fruit fly, Bactrocera dorsalis (Diptera: Tephritidae) through comparative genomic analysis with Drosophila melanogaster utilizing modENCODE datasets.</title>
        <authorList>
            <person name="Geib S.M."/>
            <person name="Calla B."/>
            <person name="Hall B."/>
            <person name="Hou S."/>
            <person name="Manoukis N.C."/>
        </authorList>
    </citation>
    <scope>NUCLEOTIDE SEQUENCE</scope>
    <source>
        <strain evidence="3">Punador</strain>
    </source>
</reference>
<name>A0A034VCR6_BACDO</name>
<feature type="compositionally biased region" description="Low complexity" evidence="1">
    <location>
        <begin position="89"/>
        <end position="108"/>
    </location>
</feature>
<evidence type="ECO:0000259" key="2">
    <source>
        <dbReference type="Pfam" id="PF15797"/>
    </source>
</evidence>
<feature type="compositionally biased region" description="Basic and acidic residues" evidence="1">
    <location>
        <begin position="186"/>
        <end position="197"/>
    </location>
</feature>
<feature type="compositionally biased region" description="Pro residues" evidence="1">
    <location>
        <begin position="170"/>
        <end position="179"/>
    </location>
</feature>
<proteinExistence type="predicted"/>
<feature type="compositionally biased region" description="Polar residues" evidence="1">
    <location>
        <begin position="121"/>
        <end position="134"/>
    </location>
</feature>
<dbReference type="Pfam" id="PF15797">
    <property type="entry name" value="DUF4706"/>
    <property type="match status" value="1"/>
</dbReference>
<dbReference type="Proteomes" id="UP001652620">
    <property type="component" value="Chromosome 6"/>
</dbReference>
<feature type="domain" description="DUF4706" evidence="2">
    <location>
        <begin position="26"/>
        <end position="83"/>
    </location>
</feature>
<feature type="region of interest" description="Disordered" evidence="1">
    <location>
        <begin position="158"/>
        <end position="214"/>
    </location>
</feature>
<dbReference type="PANTHER" id="PTHR34394:SF1">
    <property type="entry name" value="SIMILAR TO RIKEN CDNA 2310022B05"/>
    <property type="match status" value="1"/>
</dbReference>
<gene>
    <name evidence="5" type="primary">LOC105221854</name>
</gene>
<evidence type="ECO:0000256" key="1">
    <source>
        <dbReference type="SAM" id="MobiDB-lite"/>
    </source>
</evidence>
<dbReference type="OMA" id="DEQSNHE"/>
<dbReference type="AlphaFoldDB" id="A0A034VCR6"/>